<keyword evidence="2" id="KW-1185">Reference proteome</keyword>
<dbReference type="Proteomes" id="UP000836841">
    <property type="component" value="Unassembled WGS sequence"/>
</dbReference>
<protein>
    <submittedName>
        <fullName evidence="1">Uncharacterized protein</fullName>
    </submittedName>
</protein>
<comment type="caution">
    <text evidence="1">The sequence shown here is derived from an EMBL/GenBank/DDBJ whole genome shotgun (WGS) entry which is preliminary data.</text>
</comment>
<gene>
    <name evidence="1" type="ORF">TAV2_LOCUS12116</name>
</gene>
<accession>A0AAU9S4N7</accession>
<sequence length="73" mass="8796">MLVSMSSELMKQYDHLRHASEIYTHLEELYKTRDKHEKFAASRELFRAQMTKAMFVHEHGTKMIRLNQKLEKS</sequence>
<proteinExistence type="predicted"/>
<reference evidence="1 2" key="1">
    <citation type="submission" date="2022-03" db="EMBL/GenBank/DDBJ databases">
        <authorList>
            <person name="Nunn A."/>
            <person name="Chopra R."/>
            <person name="Nunn A."/>
            <person name="Contreras Garrido A."/>
        </authorList>
    </citation>
    <scope>NUCLEOTIDE SEQUENCE [LARGE SCALE GENOMIC DNA]</scope>
</reference>
<dbReference type="AlphaFoldDB" id="A0AAU9S4N7"/>
<organism evidence="1 2">
    <name type="scientific">Thlaspi arvense</name>
    <name type="common">Field penny-cress</name>
    <dbReference type="NCBI Taxonomy" id="13288"/>
    <lineage>
        <taxon>Eukaryota</taxon>
        <taxon>Viridiplantae</taxon>
        <taxon>Streptophyta</taxon>
        <taxon>Embryophyta</taxon>
        <taxon>Tracheophyta</taxon>
        <taxon>Spermatophyta</taxon>
        <taxon>Magnoliopsida</taxon>
        <taxon>eudicotyledons</taxon>
        <taxon>Gunneridae</taxon>
        <taxon>Pentapetalae</taxon>
        <taxon>rosids</taxon>
        <taxon>malvids</taxon>
        <taxon>Brassicales</taxon>
        <taxon>Brassicaceae</taxon>
        <taxon>Thlaspideae</taxon>
        <taxon>Thlaspi</taxon>
    </lineage>
</organism>
<evidence type="ECO:0000313" key="1">
    <source>
        <dbReference type="EMBL" id="CAH2057241.1"/>
    </source>
</evidence>
<evidence type="ECO:0000313" key="2">
    <source>
        <dbReference type="Proteomes" id="UP000836841"/>
    </source>
</evidence>
<dbReference type="EMBL" id="CAJVSB020000651">
    <property type="protein sequence ID" value="CAH2057241.1"/>
    <property type="molecule type" value="Genomic_DNA"/>
</dbReference>
<name>A0AAU9S4N7_THLAR</name>
<dbReference type="Pfam" id="PF14223">
    <property type="entry name" value="Retrotran_gag_2"/>
    <property type="match status" value="1"/>
</dbReference>